<reference evidence="11" key="1">
    <citation type="journal article" date="2020" name="J. Eukaryot. Microbiol.">
        <title>De novo Sequencing, Assembly and Annotation of the Transcriptome for the Free-Living Testate Amoeba Arcella intermedia.</title>
        <authorList>
            <person name="Ribeiro G.M."/>
            <person name="Porfirio-Sousa A.L."/>
            <person name="Maurer-Alcala X.X."/>
            <person name="Katz L.A."/>
            <person name="Lahr D.J.G."/>
        </authorList>
    </citation>
    <scope>NUCLEOTIDE SEQUENCE</scope>
</reference>
<dbReference type="EC" id="2.7.7.48" evidence="8"/>
<keyword evidence="4 8" id="KW-0548">Nucleotidyltransferase</keyword>
<dbReference type="AlphaFoldDB" id="A0A6B2KXD6"/>
<dbReference type="GO" id="GO:0031380">
    <property type="term" value="C:nuclear RNA-directed RNA polymerase complex"/>
    <property type="evidence" value="ECO:0007669"/>
    <property type="project" value="TreeGrafter"/>
</dbReference>
<accession>A0A6B2KXD6</accession>
<evidence type="ECO:0000313" key="11">
    <source>
        <dbReference type="EMBL" id="NDV29413.1"/>
    </source>
</evidence>
<dbReference type="GO" id="GO:0030422">
    <property type="term" value="P:siRNA processing"/>
    <property type="evidence" value="ECO:0007669"/>
    <property type="project" value="TreeGrafter"/>
</dbReference>
<evidence type="ECO:0000259" key="10">
    <source>
        <dbReference type="Pfam" id="PF26253"/>
    </source>
</evidence>
<dbReference type="InterPro" id="IPR007855">
    <property type="entry name" value="RDRP"/>
</dbReference>
<evidence type="ECO:0000256" key="3">
    <source>
        <dbReference type="ARBA" id="ARBA00022679"/>
    </source>
</evidence>
<dbReference type="EMBL" id="GIBP01000444">
    <property type="protein sequence ID" value="NDV29413.1"/>
    <property type="molecule type" value="Transcribed_RNA"/>
</dbReference>
<comment type="similarity">
    <text evidence="1 8">Belongs to the RdRP family.</text>
</comment>
<proteinExistence type="inferred from homology"/>
<feature type="domain" description="RDRP core" evidence="9">
    <location>
        <begin position="192"/>
        <end position="741"/>
    </location>
</feature>
<evidence type="ECO:0000256" key="4">
    <source>
        <dbReference type="ARBA" id="ARBA00022695"/>
    </source>
</evidence>
<dbReference type="InterPro" id="IPR057596">
    <property type="entry name" value="RDRP_core"/>
</dbReference>
<dbReference type="GO" id="GO:0003723">
    <property type="term" value="F:RNA binding"/>
    <property type="evidence" value="ECO:0007669"/>
    <property type="project" value="UniProtKB-KW"/>
</dbReference>
<feature type="domain" description="RDRP C-terminal head" evidence="10">
    <location>
        <begin position="757"/>
        <end position="896"/>
    </location>
</feature>
<evidence type="ECO:0000256" key="1">
    <source>
        <dbReference type="ARBA" id="ARBA00005762"/>
    </source>
</evidence>
<dbReference type="InterPro" id="IPR058752">
    <property type="entry name" value="RDRP_C_head"/>
</dbReference>
<protein>
    <recommendedName>
        <fullName evidence="8">RNA-dependent RNA polymerase</fullName>
        <ecNumber evidence="8">2.7.7.48</ecNumber>
    </recommendedName>
</protein>
<dbReference type="Pfam" id="PF05183">
    <property type="entry name" value="RdRP"/>
    <property type="match status" value="1"/>
</dbReference>
<keyword evidence="5 8" id="KW-0694">RNA-binding</keyword>
<sequence>MVCFNVIKPPKCYKQVETIGSGVTLNFWAYGDVDWVRIADPSDGLIGYYLGYYIEFKDLEGDKVWQALAEYKVNHKFIMENDIQFQEIPKGTKSWCLGYENLFEICPFSIRYLLHALIAAHKLVFYTIDEALQILEILSGIPEAQAVDILEHMFERRIEKLPVEWILNQIKKNTYVDLKDFDDSDMVRRVFVTPLRICPQVPELDRTNRIIRENLPLKDRFIRVNFVGENYGSVFAEKSDEIIARLRDVVTNGLIVGGEKFEFLAYSNSQLREQSAWFYNANNASKSAQHIRADMGDLSNIRIVGKHASRLALGFTSSTETIDFLESEVLELHDIERNGFCFSDGVGMISKQKAYEVSQILDDSSLITPSAFQIRYQGCKGVVGVAPDNVLPKGKHLAIRKSMKKFPGNPEHTKLEVVSIARPIRCYLNRQVISLLSALGIKDCHFMNTLNDMITYLEQCMIDNQMAQDLVYLNCGKNFIYSMLKVGFNVTSDIFLNECIKILRNNLLKDIRVRARILVEKGITLMGIMDETHKLPSGTIFFQYRDMNNNIRKLPDGRCVAVFRNPSLHPGDIRILTTMTIPELTHLCNVAVFPSQGGRPHPNEMSGGDLDGDIYSIIFDENLVPLLHETPMDFTAAQSQQLNRDITIEDIKDFFVSYIENDNLGIICNAHVAHADEGGANTLICKQLAKLASTAVDFAKTGAPAKMPNELKPKKYPHFMEKNYSQTYKSTKILGQIYDRVTMNTYMEEFGNRPILDESLLVAGWKEYLEEAYDLLYYYIDDLWKLMCQFEIQTEAELFSEQIQNISNKLGNDKLGDNEVKFKMNIKKFKEEWGEEFWAPLKLHEDKEKLKRHKNSSALKKASAWYYVSYTQEVENPFLSFAFIPYKCLCYIKKQNKM</sequence>
<evidence type="ECO:0000256" key="6">
    <source>
        <dbReference type="ARBA" id="ARBA00023158"/>
    </source>
</evidence>
<dbReference type="PANTHER" id="PTHR23079">
    <property type="entry name" value="RNA-DEPENDENT RNA POLYMERASE"/>
    <property type="match status" value="1"/>
</dbReference>
<evidence type="ECO:0000256" key="7">
    <source>
        <dbReference type="ARBA" id="ARBA00048744"/>
    </source>
</evidence>
<name>A0A6B2KXD6_9EUKA</name>
<dbReference type="GO" id="GO:0003968">
    <property type="term" value="F:RNA-directed RNA polymerase activity"/>
    <property type="evidence" value="ECO:0007669"/>
    <property type="project" value="UniProtKB-KW"/>
</dbReference>
<evidence type="ECO:0000259" key="9">
    <source>
        <dbReference type="Pfam" id="PF05183"/>
    </source>
</evidence>
<dbReference type="Pfam" id="PF26253">
    <property type="entry name" value="RdRP_head"/>
    <property type="match status" value="1"/>
</dbReference>
<organism evidence="11">
    <name type="scientific">Arcella intermedia</name>
    <dbReference type="NCBI Taxonomy" id="1963864"/>
    <lineage>
        <taxon>Eukaryota</taxon>
        <taxon>Amoebozoa</taxon>
        <taxon>Tubulinea</taxon>
        <taxon>Elardia</taxon>
        <taxon>Arcellinida</taxon>
        <taxon>Sphaerothecina</taxon>
        <taxon>Arcellidae</taxon>
        <taxon>Arcella</taxon>
    </lineage>
</organism>
<evidence type="ECO:0000256" key="5">
    <source>
        <dbReference type="ARBA" id="ARBA00022884"/>
    </source>
</evidence>
<keyword evidence="3 8" id="KW-0808">Transferase</keyword>
<keyword evidence="6" id="KW-0943">RNA-mediated gene silencing</keyword>
<dbReference type="PANTHER" id="PTHR23079:SF55">
    <property type="entry name" value="RNA-DIRECTED RNA POLYMERASE"/>
    <property type="match status" value="1"/>
</dbReference>
<keyword evidence="2 8" id="KW-0696">RNA-directed RNA polymerase</keyword>
<comment type="catalytic activity">
    <reaction evidence="7 8">
        <text>RNA(n) + a ribonucleoside 5'-triphosphate = RNA(n+1) + diphosphate</text>
        <dbReference type="Rhea" id="RHEA:21248"/>
        <dbReference type="Rhea" id="RHEA-COMP:14527"/>
        <dbReference type="Rhea" id="RHEA-COMP:17342"/>
        <dbReference type="ChEBI" id="CHEBI:33019"/>
        <dbReference type="ChEBI" id="CHEBI:61557"/>
        <dbReference type="ChEBI" id="CHEBI:140395"/>
        <dbReference type="EC" id="2.7.7.48"/>
    </reaction>
</comment>
<evidence type="ECO:0000256" key="8">
    <source>
        <dbReference type="RuleBase" id="RU363098"/>
    </source>
</evidence>
<evidence type="ECO:0000256" key="2">
    <source>
        <dbReference type="ARBA" id="ARBA00022484"/>
    </source>
</evidence>